<name>A0A9P7EZ33_9AGAM</name>
<keyword evidence="1" id="KW-1133">Transmembrane helix</keyword>
<gene>
    <name evidence="2" type="ORF">F5147DRAFT_712312</name>
</gene>
<keyword evidence="1" id="KW-0472">Membrane</keyword>
<dbReference type="EMBL" id="JABBWM010000058">
    <property type="protein sequence ID" value="KAG2099229.1"/>
    <property type="molecule type" value="Genomic_DNA"/>
</dbReference>
<dbReference type="GeneID" id="64700609"/>
<evidence type="ECO:0000313" key="2">
    <source>
        <dbReference type="EMBL" id="KAG2099229.1"/>
    </source>
</evidence>
<evidence type="ECO:0000313" key="3">
    <source>
        <dbReference type="Proteomes" id="UP000823399"/>
    </source>
</evidence>
<feature type="transmembrane region" description="Helical" evidence="1">
    <location>
        <begin position="36"/>
        <end position="57"/>
    </location>
</feature>
<keyword evidence="1" id="KW-0812">Transmembrane</keyword>
<keyword evidence="3" id="KW-1185">Reference proteome</keyword>
<organism evidence="2 3">
    <name type="scientific">Suillus discolor</name>
    <dbReference type="NCBI Taxonomy" id="1912936"/>
    <lineage>
        <taxon>Eukaryota</taxon>
        <taxon>Fungi</taxon>
        <taxon>Dikarya</taxon>
        <taxon>Basidiomycota</taxon>
        <taxon>Agaricomycotina</taxon>
        <taxon>Agaricomycetes</taxon>
        <taxon>Agaricomycetidae</taxon>
        <taxon>Boletales</taxon>
        <taxon>Suillineae</taxon>
        <taxon>Suillaceae</taxon>
        <taxon>Suillus</taxon>
    </lineage>
</organism>
<proteinExistence type="predicted"/>
<comment type="caution">
    <text evidence="2">The sequence shown here is derived from an EMBL/GenBank/DDBJ whole genome shotgun (WGS) entry which is preliminary data.</text>
</comment>
<dbReference type="RefSeq" id="XP_041289116.1">
    <property type="nucleotide sequence ID" value="XM_041438350.1"/>
</dbReference>
<dbReference type="AlphaFoldDB" id="A0A9P7EZ33"/>
<reference evidence="2" key="1">
    <citation type="journal article" date="2020" name="New Phytol.">
        <title>Comparative genomics reveals dynamic genome evolution in host specialist ectomycorrhizal fungi.</title>
        <authorList>
            <person name="Lofgren L.A."/>
            <person name="Nguyen N.H."/>
            <person name="Vilgalys R."/>
            <person name="Ruytinx J."/>
            <person name="Liao H.L."/>
            <person name="Branco S."/>
            <person name="Kuo A."/>
            <person name="LaButti K."/>
            <person name="Lipzen A."/>
            <person name="Andreopoulos W."/>
            <person name="Pangilinan J."/>
            <person name="Riley R."/>
            <person name="Hundley H."/>
            <person name="Na H."/>
            <person name="Barry K."/>
            <person name="Grigoriev I.V."/>
            <person name="Stajich J.E."/>
            <person name="Kennedy P.G."/>
        </authorList>
    </citation>
    <scope>NUCLEOTIDE SEQUENCE</scope>
    <source>
        <strain evidence="2">FC423</strain>
    </source>
</reference>
<protein>
    <submittedName>
        <fullName evidence="2">Uncharacterized protein</fullName>
    </submittedName>
</protein>
<accession>A0A9P7EZ33</accession>
<dbReference type="Proteomes" id="UP000823399">
    <property type="component" value="Unassembled WGS sequence"/>
</dbReference>
<evidence type="ECO:0000256" key="1">
    <source>
        <dbReference type="SAM" id="Phobius"/>
    </source>
</evidence>
<sequence>MARILMFCQVAFQRLLAGQLLPLRNTAASGRHLDPLSARVIASPVLSFIIFAGGIMVHRRNTMLSSEGRWRSWAR</sequence>